<dbReference type="RefSeq" id="WP_029565270.1">
    <property type="nucleotide sequence ID" value="NZ_JNVC02000001.1"/>
</dbReference>
<keyword evidence="4" id="KW-1185">Reference proteome</keyword>
<dbReference type="InterPro" id="IPR001667">
    <property type="entry name" value="DDH_dom"/>
</dbReference>
<feature type="domain" description="DHHA1" evidence="2">
    <location>
        <begin position="229"/>
        <end position="303"/>
    </location>
</feature>
<feature type="domain" description="DDH" evidence="1">
    <location>
        <begin position="16"/>
        <end position="153"/>
    </location>
</feature>
<dbReference type="AlphaFoldDB" id="A0A084H255"/>
<evidence type="ECO:0000259" key="1">
    <source>
        <dbReference type="Pfam" id="PF01368"/>
    </source>
</evidence>
<gene>
    <name evidence="3" type="ORF">GS18_0201425</name>
</gene>
<evidence type="ECO:0000313" key="3">
    <source>
        <dbReference type="EMBL" id="KEZ53667.1"/>
    </source>
</evidence>
<dbReference type="Proteomes" id="UP000028549">
    <property type="component" value="Unassembled WGS sequence"/>
</dbReference>
<protein>
    <submittedName>
        <fullName evidence="3">Uncharacterized protein</fullName>
    </submittedName>
</protein>
<evidence type="ECO:0000259" key="2">
    <source>
        <dbReference type="Pfam" id="PF02272"/>
    </source>
</evidence>
<dbReference type="GO" id="GO:0003676">
    <property type="term" value="F:nucleic acid binding"/>
    <property type="evidence" value="ECO:0007669"/>
    <property type="project" value="InterPro"/>
</dbReference>
<name>A0A084H255_METID</name>
<reference evidence="3 4" key="1">
    <citation type="journal article" date="2005" name="Int. J. Syst. Evol. Microbiol.">
        <title>Bacillus cibi sp. nov., isolated from jeotgal, a traditional Korean fermented seafood.</title>
        <authorList>
            <person name="Yoon J.H."/>
            <person name="Lee C.H."/>
            <person name="Oh T.K."/>
        </authorList>
    </citation>
    <scope>NUCLEOTIDE SEQUENCE [LARGE SCALE GENOMIC DNA]</scope>
    <source>
        <strain evidence="3 4">DSM 16189</strain>
    </source>
</reference>
<comment type="caution">
    <text evidence="3">The sequence shown here is derived from an EMBL/GenBank/DDBJ whole genome shotgun (WGS) entry which is preliminary data.</text>
</comment>
<dbReference type="InterPro" id="IPR003156">
    <property type="entry name" value="DHHA1_dom"/>
</dbReference>
<dbReference type="OrthoDB" id="9803668at2"/>
<accession>A0A084H255</accession>
<dbReference type="Pfam" id="PF01368">
    <property type="entry name" value="DHH"/>
    <property type="match status" value="1"/>
</dbReference>
<dbReference type="InterPro" id="IPR038763">
    <property type="entry name" value="DHH_sf"/>
</dbReference>
<dbReference type="PANTHER" id="PTHR47618">
    <property type="entry name" value="BIFUNCTIONAL OLIGORIBONUCLEASE AND PAP PHOSPHATASE NRNA"/>
    <property type="match status" value="1"/>
</dbReference>
<organism evidence="3 4">
    <name type="scientific">Metabacillus indicus</name>
    <name type="common">Bacillus indicus</name>
    <dbReference type="NCBI Taxonomy" id="246786"/>
    <lineage>
        <taxon>Bacteria</taxon>
        <taxon>Bacillati</taxon>
        <taxon>Bacillota</taxon>
        <taxon>Bacilli</taxon>
        <taxon>Bacillales</taxon>
        <taxon>Bacillaceae</taxon>
        <taxon>Metabacillus</taxon>
    </lineage>
</organism>
<dbReference type="Pfam" id="PF02272">
    <property type="entry name" value="DHHA1"/>
    <property type="match status" value="1"/>
</dbReference>
<dbReference type="Gene3D" id="3.10.310.30">
    <property type="match status" value="1"/>
</dbReference>
<dbReference type="EMBL" id="JNVC02000001">
    <property type="protein sequence ID" value="KEZ53667.1"/>
    <property type="molecule type" value="Genomic_DNA"/>
</dbReference>
<dbReference type="SUPFAM" id="SSF64182">
    <property type="entry name" value="DHH phosphoesterases"/>
    <property type="match status" value="1"/>
</dbReference>
<dbReference type="InterPro" id="IPR051319">
    <property type="entry name" value="Oligoribo/pAp-PDE_c-di-AMP_PDE"/>
</dbReference>
<proteinExistence type="predicted"/>
<dbReference type="PANTHER" id="PTHR47618:SF1">
    <property type="entry name" value="BIFUNCTIONAL OLIGORIBONUCLEASE AND PAP PHOSPHATASE NRNA"/>
    <property type="match status" value="1"/>
</dbReference>
<evidence type="ECO:0000313" key="4">
    <source>
        <dbReference type="Proteomes" id="UP000028549"/>
    </source>
</evidence>
<dbReference type="Gene3D" id="3.90.1640.10">
    <property type="entry name" value="inorganic pyrophosphatase (n-terminal core)"/>
    <property type="match status" value="1"/>
</dbReference>
<sequence>MKHSEIIQAITTHPTIIIHRHIHPDFDAIGSQIALIKTLQQSFPKKNIFAVGSDVENLEWIGSMDVIQDYEYRDALVIVCDTAEMKRVSDQRFKLGSMLVKIDHHSNGENYGDVSWVDPSYSSVCEMLSDLFFSYPETFKLNDEAAVALYAGIMGDTGMLKNGMAGERTLRIVSQIKKFTFKPDRIHRLMKKSGTDFSKWKQLVAYRTEVTEEGIANLRVTKEMLEKLRLDSSEAAPLIHALTSYIPARVWVLFIEEDGKIRVRIRSKTLPVNEIAKKFGGGGHRLAAGALLSSWEEADEVVEGLGKKE</sequence>
<dbReference type="STRING" id="246786.GS18_0201425"/>